<dbReference type="PANTHER" id="PTHR43008:SF4">
    <property type="entry name" value="CHAIN DEHYDROGENASE, PUTATIVE (AFU_ORTHOLOGUE AFUA_4G08710)-RELATED"/>
    <property type="match status" value="1"/>
</dbReference>
<evidence type="ECO:0000256" key="3">
    <source>
        <dbReference type="ARBA" id="ARBA00023002"/>
    </source>
</evidence>
<dbReference type="InterPro" id="IPR020904">
    <property type="entry name" value="Sc_DH/Rdtase_CS"/>
</dbReference>
<dbReference type="PANTHER" id="PTHR43008">
    <property type="entry name" value="BENZIL REDUCTASE"/>
    <property type="match status" value="1"/>
</dbReference>
<dbReference type="EMBL" id="JAAABM010000012">
    <property type="protein sequence ID" value="KAF7673517.1"/>
    <property type="molecule type" value="Genomic_DNA"/>
</dbReference>
<dbReference type="GO" id="GO:0050664">
    <property type="term" value="F:oxidoreductase activity, acting on NAD(P)H, oxygen as acceptor"/>
    <property type="evidence" value="ECO:0007669"/>
    <property type="project" value="TreeGrafter"/>
</dbReference>
<dbReference type="InterPro" id="IPR036291">
    <property type="entry name" value="NAD(P)-bd_dom_sf"/>
</dbReference>
<proteinExistence type="inferred from homology"/>
<accession>A0A8H7AY72</accession>
<dbReference type="GO" id="GO:0016616">
    <property type="term" value="F:oxidoreductase activity, acting on the CH-OH group of donors, NAD or NADP as acceptor"/>
    <property type="evidence" value="ECO:0007669"/>
    <property type="project" value="UniProtKB-ARBA"/>
</dbReference>
<organism evidence="5 6">
    <name type="scientific">Alternaria burnsii</name>
    <dbReference type="NCBI Taxonomy" id="1187904"/>
    <lineage>
        <taxon>Eukaryota</taxon>
        <taxon>Fungi</taxon>
        <taxon>Dikarya</taxon>
        <taxon>Ascomycota</taxon>
        <taxon>Pezizomycotina</taxon>
        <taxon>Dothideomycetes</taxon>
        <taxon>Pleosporomycetidae</taxon>
        <taxon>Pleosporales</taxon>
        <taxon>Pleosporineae</taxon>
        <taxon>Pleosporaceae</taxon>
        <taxon>Alternaria</taxon>
        <taxon>Alternaria sect. Alternaria</taxon>
    </lineage>
</organism>
<dbReference type="SUPFAM" id="SSF51735">
    <property type="entry name" value="NAD(P)-binding Rossmann-fold domains"/>
    <property type="match status" value="1"/>
</dbReference>
<dbReference type="Gene3D" id="3.40.50.720">
    <property type="entry name" value="NAD(P)-binding Rossmann-like Domain"/>
    <property type="match status" value="1"/>
</dbReference>
<keyword evidence="3" id="KW-0560">Oxidoreductase</keyword>
<reference evidence="5" key="2">
    <citation type="submission" date="2020-08" db="EMBL/GenBank/DDBJ databases">
        <title>Draft Genome Sequence of Cumin Blight Pathogen Alternaria burnsii.</title>
        <authorList>
            <person name="Feng Z."/>
        </authorList>
    </citation>
    <scope>NUCLEOTIDE SEQUENCE</scope>
    <source>
        <strain evidence="5">CBS107.38</strain>
    </source>
</reference>
<protein>
    <submittedName>
        <fullName evidence="5">2-deoxy-d-gluconate 3-dehydrogenase</fullName>
    </submittedName>
</protein>
<comment type="caution">
    <text evidence="5">The sequence shown here is derived from an EMBL/GenBank/DDBJ whole genome shotgun (WGS) entry which is preliminary data.</text>
</comment>
<feature type="region of interest" description="Disordered" evidence="4">
    <location>
        <begin position="1"/>
        <end position="39"/>
    </location>
</feature>
<evidence type="ECO:0000313" key="5">
    <source>
        <dbReference type="EMBL" id="KAF7673517.1"/>
    </source>
</evidence>
<sequence length="443" mass="48566">MPGDGDDRAALVNRQLPEMTLSTADNPLTAPKPPPDDLSTAQRAQYRFQVKGNAVITGGAGTLALEAAQALLEHGATGLALWDMNPDQAFESVKKLHAKFPHARIMTEAVDVRDEKAIASAVESSVKVLGSIDMLCCFAGVVGCTHAIEMAADEWRRTHDINLTGSFLCAQAVAKQLRAQGTGGSITFTASISAHHTNYPQPQCAYNSSKTALLSLAKSLAAEWSSYGIRVNCLSPGYMDTILNDGDGLIRARKSWNERNPMGPLSGAKLPDRSTLVSIKDRPTVEPKWTDMSLSLMVREAYNALRQSSLSASSNMSHPNEMAWQQAYETLRARFEIEYLQHCDQNIPIQRMAYLIGKLIPSKFDFVTRQIWLRHHASTLAATPSSLRTNKACQGTERDLLDASKTLGISNHFQVPARTGRGCWHILALQMDSFMRQARIGRS</sequence>
<gene>
    <name evidence="5" type="ORF">GT037_008132</name>
</gene>
<dbReference type="PRINTS" id="PR00081">
    <property type="entry name" value="GDHRDH"/>
</dbReference>
<comment type="similarity">
    <text evidence="1">Belongs to the short-chain dehydrogenases/reductases (SDR) family.</text>
</comment>
<dbReference type="RefSeq" id="XP_038783844.1">
    <property type="nucleotide sequence ID" value="XM_038933179.1"/>
</dbReference>
<keyword evidence="6" id="KW-1185">Reference proteome</keyword>
<keyword evidence="2" id="KW-0521">NADP</keyword>
<evidence type="ECO:0000256" key="1">
    <source>
        <dbReference type="ARBA" id="ARBA00006484"/>
    </source>
</evidence>
<dbReference type="Pfam" id="PF13561">
    <property type="entry name" value="adh_short_C2"/>
    <property type="match status" value="1"/>
</dbReference>
<evidence type="ECO:0000256" key="4">
    <source>
        <dbReference type="SAM" id="MobiDB-lite"/>
    </source>
</evidence>
<dbReference type="AlphaFoldDB" id="A0A8H7AY72"/>
<dbReference type="GeneID" id="62206357"/>
<reference evidence="5" key="1">
    <citation type="submission" date="2020-01" db="EMBL/GenBank/DDBJ databases">
        <authorList>
            <person name="Feng Z.H.Z."/>
        </authorList>
    </citation>
    <scope>NUCLEOTIDE SEQUENCE</scope>
    <source>
        <strain evidence="5">CBS107.38</strain>
    </source>
</reference>
<name>A0A8H7AY72_9PLEO</name>
<evidence type="ECO:0000313" key="6">
    <source>
        <dbReference type="Proteomes" id="UP000596902"/>
    </source>
</evidence>
<dbReference type="Proteomes" id="UP000596902">
    <property type="component" value="Unassembled WGS sequence"/>
</dbReference>
<dbReference type="PROSITE" id="PS00061">
    <property type="entry name" value="ADH_SHORT"/>
    <property type="match status" value="1"/>
</dbReference>
<evidence type="ECO:0000256" key="2">
    <source>
        <dbReference type="ARBA" id="ARBA00022857"/>
    </source>
</evidence>
<dbReference type="InterPro" id="IPR002347">
    <property type="entry name" value="SDR_fam"/>
</dbReference>